<proteinExistence type="predicted"/>
<gene>
    <name evidence="2" type="ORF">ACIGXA_36655</name>
</gene>
<feature type="region of interest" description="Disordered" evidence="1">
    <location>
        <begin position="1"/>
        <end position="34"/>
    </location>
</feature>
<dbReference type="RefSeq" id="WP_399657217.1">
    <property type="nucleotide sequence ID" value="NZ_JBITYG010000016.1"/>
</dbReference>
<dbReference type="InterPro" id="IPR036388">
    <property type="entry name" value="WH-like_DNA-bd_sf"/>
</dbReference>
<keyword evidence="3" id="KW-1185">Reference proteome</keyword>
<evidence type="ECO:0000313" key="2">
    <source>
        <dbReference type="EMBL" id="MFI9106050.1"/>
    </source>
</evidence>
<organism evidence="2 3">
    <name type="scientific">Streptomyces fildesensis</name>
    <dbReference type="NCBI Taxonomy" id="375757"/>
    <lineage>
        <taxon>Bacteria</taxon>
        <taxon>Bacillati</taxon>
        <taxon>Actinomycetota</taxon>
        <taxon>Actinomycetes</taxon>
        <taxon>Kitasatosporales</taxon>
        <taxon>Streptomycetaceae</taxon>
        <taxon>Streptomyces</taxon>
    </lineage>
</organism>
<dbReference type="Gene3D" id="1.10.10.10">
    <property type="entry name" value="Winged helix-like DNA-binding domain superfamily/Winged helix DNA-binding domain"/>
    <property type="match status" value="1"/>
</dbReference>
<dbReference type="EMBL" id="JBITYG010000016">
    <property type="protein sequence ID" value="MFI9106050.1"/>
    <property type="molecule type" value="Genomic_DNA"/>
</dbReference>
<reference evidence="2 3" key="1">
    <citation type="submission" date="2024-10" db="EMBL/GenBank/DDBJ databases">
        <title>The Natural Products Discovery Center: Release of the First 8490 Sequenced Strains for Exploring Actinobacteria Biosynthetic Diversity.</title>
        <authorList>
            <person name="Kalkreuter E."/>
            <person name="Kautsar S.A."/>
            <person name="Yang D."/>
            <person name="Bader C.D."/>
            <person name="Teijaro C.N."/>
            <person name="Fluegel L."/>
            <person name="Davis C.M."/>
            <person name="Simpson J.R."/>
            <person name="Lauterbach L."/>
            <person name="Steele A.D."/>
            <person name="Gui C."/>
            <person name="Meng S."/>
            <person name="Li G."/>
            <person name="Viehrig K."/>
            <person name="Ye F."/>
            <person name="Su P."/>
            <person name="Kiefer A.F."/>
            <person name="Nichols A."/>
            <person name="Cepeda A.J."/>
            <person name="Yan W."/>
            <person name="Fan B."/>
            <person name="Jiang Y."/>
            <person name="Adhikari A."/>
            <person name="Zheng C.-J."/>
            <person name="Schuster L."/>
            <person name="Cowan T.M."/>
            <person name="Smanski M.J."/>
            <person name="Chevrette M.G."/>
            <person name="De Carvalho L.P.S."/>
            <person name="Shen B."/>
        </authorList>
    </citation>
    <scope>NUCLEOTIDE SEQUENCE [LARGE SCALE GENOMIC DNA]</scope>
    <source>
        <strain evidence="2 3">NPDC053399</strain>
    </source>
</reference>
<sequence>MSPHAIPPEQTEGEPPIRRGRKPEPITDQAGTSHRAWLEPVRTRLFTSGLTLDDLVERSGYSKTRISELLRGAGLYPRWEITYSVIRVLGIPARPMRRLWVAAAREAQKKKDWIDGCIAEVPPSKRPDVRPLDHQGFTDTHQAPYTSYAKALLLTDERAACVVLETFDILWLCWDEALGSSNVQRFGWRLLRARVMARTPHLDNHPLLAAAAFATVAQDQAVDPAARFAQVGESLMLFDAVSRLPDNQMDVTILRYLCGMDTTAAAEVLGVPLASARSDDRHAKRTLTETLNLHDRPGGASL</sequence>
<comment type="caution">
    <text evidence="2">The sequence shown here is derived from an EMBL/GenBank/DDBJ whole genome shotgun (WGS) entry which is preliminary data.</text>
</comment>
<dbReference type="SUPFAM" id="SSF88659">
    <property type="entry name" value="Sigma3 and sigma4 domains of RNA polymerase sigma factors"/>
    <property type="match status" value="1"/>
</dbReference>
<protein>
    <submittedName>
        <fullName evidence="2">XRE family transcriptional regulator</fullName>
    </submittedName>
</protein>
<name>A0ABW8CKW8_9ACTN</name>
<accession>A0ABW8CKW8</accession>
<evidence type="ECO:0000256" key="1">
    <source>
        <dbReference type="SAM" id="MobiDB-lite"/>
    </source>
</evidence>
<evidence type="ECO:0000313" key="3">
    <source>
        <dbReference type="Proteomes" id="UP001614394"/>
    </source>
</evidence>
<dbReference type="InterPro" id="IPR013324">
    <property type="entry name" value="RNA_pol_sigma_r3/r4-like"/>
</dbReference>
<dbReference type="Proteomes" id="UP001614394">
    <property type="component" value="Unassembled WGS sequence"/>
</dbReference>